<protein>
    <submittedName>
        <fullName evidence="1">Uncharacterized protein</fullName>
    </submittedName>
</protein>
<keyword evidence="2" id="KW-1185">Reference proteome</keyword>
<evidence type="ECO:0000313" key="1">
    <source>
        <dbReference type="EMBL" id="CAI0429831.1"/>
    </source>
</evidence>
<reference evidence="1" key="1">
    <citation type="submission" date="2022-08" db="EMBL/GenBank/DDBJ databases">
        <authorList>
            <person name="Gutierrez-Valencia J."/>
        </authorList>
    </citation>
    <scope>NUCLEOTIDE SEQUENCE</scope>
</reference>
<gene>
    <name evidence="1" type="ORF">LITE_LOCUS22324</name>
</gene>
<proteinExistence type="predicted"/>
<dbReference type="AlphaFoldDB" id="A0AAV0L6H0"/>
<name>A0AAV0L6H0_9ROSI</name>
<organism evidence="1 2">
    <name type="scientific">Linum tenue</name>
    <dbReference type="NCBI Taxonomy" id="586396"/>
    <lineage>
        <taxon>Eukaryota</taxon>
        <taxon>Viridiplantae</taxon>
        <taxon>Streptophyta</taxon>
        <taxon>Embryophyta</taxon>
        <taxon>Tracheophyta</taxon>
        <taxon>Spermatophyta</taxon>
        <taxon>Magnoliopsida</taxon>
        <taxon>eudicotyledons</taxon>
        <taxon>Gunneridae</taxon>
        <taxon>Pentapetalae</taxon>
        <taxon>rosids</taxon>
        <taxon>fabids</taxon>
        <taxon>Malpighiales</taxon>
        <taxon>Linaceae</taxon>
        <taxon>Linum</taxon>
    </lineage>
</organism>
<comment type="caution">
    <text evidence="1">The sequence shown here is derived from an EMBL/GenBank/DDBJ whole genome shotgun (WGS) entry which is preliminary data.</text>
</comment>
<accession>A0AAV0L6H0</accession>
<sequence length="104" mass="11583">MKMVDRHFTISSDSLLASRTSSEQPDDDVASSSANLHSTFVDFEGTTEHLSSDSRLLSNSLLRGVATLPFLFSGDCFSFNELLHERFSFPISLYGVEEITLFEP</sequence>
<evidence type="ECO:0000313" key="2">
    <source>
        <dbReference type="Proteomes" id="UP001154282"/>
    </source>
</evidence>
<dbReference type="EMBL" id="CAMGYJ010000006">
    <property type="protein sequence ID" value="CAI0429831.1"/>
    <property type="molecule type" value="Genomic_DNA"/>
</dbReference>
<dbReference type="Proteomes" id="UP001154282">
    <property type="component" value="Unassembled WGS sequence"/>
</dbReference>